<accession>A0A1B2HSA9</accession>
<sequence>MSGAYAIRTTPAALLPPTAPDELIDAAELLEGATLDITARPGTAGFRLDVGLNGTTSGRLKGKPVLRDTYFDLDIGYDGAPDDPDPARQLLSALQYANELARVYYSSGHTVVDGRIWEERPRDFPFPHWPFEDFSGYDIEPDRVE</sequence>
<organism evidence="1 2">
    <name type="scientific">Lentzea guizhouensis</name>
    <dbReference type="NCBI Taxonomy" id="1586287"/>
    <lineage>
        <taxon>Bacteria</taxon>
        <taxon>Bacillati</taxon>
        <taxon>Actinomycetota</taxon>
        <taxon>Actinomycetes</taxon>
        <taxon>Pseudonocardiales</taxon>
        <taxon>Pseudonocardiaceae</taxon>
        <taxon>Lentzea</taxon>
    </lineage>
</organism>
<protein>
    <submittedName>
        <fullName evidence="1">Uncharacterized protein</fullName>
    </submittedName>
</protein>
<dbReference type="KEGG" id="led:BBK82_35735"/>
<name>A0A1B2HSA9_9PSEU</name>
<dbReference type="AlphaFoldDB" id="A0A1B2HSA9"/>
<dbReference type="OrthoDB" id="9148897at2"/>
<proteinExistence type="predicted"/>
<dbReference type="Proteomes" id="UP000093053">
    <property type="component" value="Chromosome"/>
</dbReference>
<evidence type="ECO:0000313" key="2">
    <source>
        <dbReference type="Proteomes" id="UP000093053"/>
    </source>
</evidence>
<evidence type="ECO:0000313" key="1">
    <source>
        <dbReference type="EMBL" id="ANZ40565.1"/>
    </source>
</evidence>
<reference evidence="1 2" key="1">
    <citation type="submission" date="2016-07" db="EMBL/GenBank/DDBJ databases">
        <title>Complete genome sequence of the Lentzea guizhouensis DHS C013.</title>
        <authorList>
            <person name="Cao C."/>
        </authorList>
    </citation>
    <scope>NUCLEOTIDE SEQUENCE [LARGE SCALE GENOMIC DNA]</scope>
    <source>
        <strain evidence="1 2">DHS C013</strain>
    </source>
</reference>
<keyword evidence="2" id="KW-1185">Reference proteome</keyword>
<dbReference type="RefSeq" id="WP_065918903.1">
    <property type="nucleotide sequence ID" value="NZ_CP016793.1"/>
</dbReference>
<dbReference type="EMBL" id="CP016793">
    <property type="protein sequence ID" value="ANZ40565.1"/>
    <property type="molecule type" value="Genomic_DNA"/>
</dbReference>
<gene>
    <name evidence="1" type="ORF">BBK82_35735</name>
</gene>